<dbReference type="AlphaFoldDB" id="A0A183GSL2"/>
<feature type="compositionally biased region" description="Polar residues" evidence="1">
    <location>
        <begin position="69"/>
        <end position="82"/>
    </location>
</feature>
<name>A0A183GSL2_HELPZ</name>
<dbReference type="EMBL" id="UZAH01038359">
    <property type="protein sequence ID" value="VDP53057.1"/>
    <property type="molecule type" value="Genomic_DNA"/>
</dbReference>
<reference evidence="2 3" key="1">
    <citation type="submission" date="2018-11" db="EMBL/GenBank/DDBJ databases">
        <authorList>
            <consortium name="Pathogen Informatics"/>
        </authorList>
    </citation>
    <scope>NUCLEOTIDE SEQUENCE [LARGE SCALE GENOMIC DNA]</scope>
</reference>
<feature type="region of interest" description="Disordered" evidence="1">
    <location>
        <begin position="69"/>
        <end position="96"/>
    </location>
</feature>
<accession>A0A183GSL2</accession>
<gene>
    <name evidence="2" type="ORF">HPBE_LOCUS25681</name>
</gene>
<keyword evidence="3" id="KW-1185">Reference proteome</keyword>
<evidence type="ECO:0000256" key="1">
    <source>
        <dbReference type="SAM" id="MobiDB-lite"/>
    </source>
</evidence>
<dbReference type="Proteomes" id="UP000050761">
    <property type="component" value="Unassembled WGS sequence"/>
</dbReference>
<sequence>MPQKAPSPAQEDQPPGTKTPPLSLATSTCQVPSETLIITALTFAPLNNDAQFTKAAYLDSIHRTMANRGSSILQSKDTTTPSGKIVGFPQRKYQTD</sequence>
<reference evidence="4" key="2">
    <citation type="submission" date="2019-09" db="UniProtKB">
        <authorList>
            <consortium name="WormBaseParasite"/>
        </authorList>
    </citation>
    <scope>IDENTIFICATION</scope>
</reference>
<evidence type="ECO:0000313" key="2">
    <source>
        <dbReference type="EMBL" id="VDP53057.1"/>
    </source>
</evidence>
<proteinExistence type="predicted"/>
<dbReference type="WBParaSite" id="HPBE_0002568201-mRNA-1">
    <property type="protein sequence ID" value="HPBE_0002568201-mRNA-1"/>
    <property type="gene ID" value="HPBE_0002568201"/>
</dbReference>
<evidence type="ECO:0000313" key="4">
    <source>
        <dbReference type="WBParaSite" id="HPBE_0002568201-mRNA-1"/>
    </source>
</evidence>
<accession>A0A3P8DN88</accession>
<feature type="region of interest" description="Disordered" evidence="1">
    <location>
        <begin position="1"/>
        <end position="27"/>
    </location>
</feature>
<evidence type="ECO:0000313" key="3">
    <source>
        <dbReference type="Proteomes" id="UP000050761"/>
    </source>
</evidence>
<protein>
    <submittedName>
        <fullName evidence="2 4">Uncharacterized protein</fullName>
    </submittedName>
</protein>
<organism evidence="3 4">
    <name type="scientific">Heligmosomoides polygyrus</name>
    <name type="common">Parasitic roundworm</name>
    <dbReference type="NCBI Taxonomy" id="6339"/>
    <lineage>
        <taxon>Eukaryota</taxon>
        <taxon>Metazoa</taxon>
        <taxon>Ecdysozoa</taxon>
        <taxon>Nematoda</taxon>
        <taxon>Chromadorea</taxon>
        <taxon>Rhabditida</taxon>
        <taxon>Rhabditina</taxon>
        <taxon>Rhabditomorpha</taxon>
        <taxon>Strongyloidea</taxon>
        <taxon>Heligmosomidae</taxon>
        <taxon>Heligmosomoides</taxon>
    </lineage>
</organism>